<keyword evidence="3" id="KW-0804">Transcription</keyword>
<dbReference type="InterPro" id="IPR050397">
    <property type="entry name" value="Env_Response_Regulators"/>
</dbReference>
<dbReference type="PROSITE" id="PS51063">
    <property type="entry name" value="HTH_CRP_2"/>
    <property type="match status" value="1"/>
</dbReference>
<evidence type="ECO:0000313" key="6">
    <source>
        <dbReference type="Proteomes" id="UP000630528"/>
    </source>
</evidence>
<dbReference type="Gene3D" id="2.60.120.10">
    <property type="entry name" value="Jelly Rolls"/>
    <property type="match status" value="1"/>
</dbReference>
<protein>
    <submittedName>
        <fullName evidence="5">Crp/Fnr family transcriptional regulator</fullName>
    </submittedName>
</protein>
<dbReference type="PANTHER" id="PTHR24567:SF74">
    <property type="entry name" value="HTH-TYPE TRANSCRIPTIONAL REGULATOR ARCR"/>
    <property type="match status" value="1"/>
</dbReference>
<dbReference type="SMART" id="SM00419">
    <property type="entry name" value="HTH_CRP"/>
    <property type="match status" value="1"/>
</dbReference>
<dbReference type="PANTHER" id="PTHR24567">
    <property type="entry name" value="CRP FAMILY TRANSCRIPTIONAL REGULATORY PROTEIN"/>
    <property type="match status" value="1"/>
</dbReference>
<keyword evidence="1" id="KW-0805">Transcription regulation</keyword>
<dbReference type="Gene3D" id="1.10.10.10">
    <property type="entry name" value="Winged helix-like DNA-binding domain superfamily/Winged helix DNA-binding domain"/>
    <property type="match status" value="1"/>
</dbReference>
<reference evidence="5" key="2">
    <citation type="submission" date="2021-01" db="EMBL/GenBank/DDBJ databases">
        <authorList>
            <person name="Kang M."/>
        </authorList>
    </citation>
    <scope>NUCLEOTIDE SEQUENCE</scope>
    <source>
        <strain evidence="5">KACC 17527</strain>
    </source>
</reference>
<keyword evidence="2" id="KW-0238">DNA-binding</keyword>
<dbReference type="RefSeq" id="WP_201166333.1">
    <property type="nucleotide sequence ID" value="NZ_JAEPWM010000001.1"/>
</dbReference>
<dbReference type="InterPro" id="IPR018490">
    <property type="entry name" value="cNMP-bd_dom_sf"/>
</dbReference>
<dbReference type="AlphaFoldDB" id="A0A934TQ92"/>
<organism evidence="5 6">
    <name type="scientific">Ramlibacter ginsenosidimutans</name>
    <dbReference type="NCBI Taxonomy" id="502333"/>
    <lineage>
        <taxon>Bacteria</taxon>
        <taxon>Pseudomonadati</taxon>
        <taxon>Pseudomonadota</taxon>
        <taxon>Betaproteobacteria</taxon>
        <taxon>Burkholderiales</taxon>
        <taxon>Comamonadaceae</taxon>
        <taxon>Ramlibacter</taxon>
    </lineage>
</organism>
<dbReference type="SUPFAM" id="SSF46785">
    <property type="entry name" value="Winged helix' DNA-binding domain"/>
    <property type="match status" value="1"/>
</dbReference>
<dbReference type="GO" id="GO:0005829">
    <property type="term" value="C:cytosol"/>
    <property type="evidence" value="ECO:0007669"/>
    <property type="project" value="TreeGrafter"/>
</dbReference>
<evidence type="ECO:0000256" key="2">
    <source>
        <dbReference type="ARBA" id="ARBA00023125"/>
    </source>
</evidence>
<keyword evidence="6" id="KW-1185">Reference proteome</keyword>
<name>A0A934TQ92_9BURK</name>
<dbReference type="InterPro" id="IPR012318">
    <property type="entry name" value="HTH_CRP"/>
</dbReference>
<dbReference type="InterPro" id="IPR036388">
    <property type="entry name" value="WH-like_DNA-bd_sf"/>
</dbReference>
<dbReference type="EMBL" id="JAEPWM010000001">
    <property type="protein sequence ID" value="MBK6004966.1"/>
    <property type="molecule type" value="Genomic_DNA"/>
</dbReference>
<reference evidence="5" key="1">
    <citation type="journal article" date="2012" name="J. Microbiol. Biotechnol.">
        <title>Ramlibacter ginsenosidimutans sp. nov., with ginsenoside-converting activity.</title>
        <authorList>
            <person name="Wang L."/>
            <person name="An D.S."/>
            <person name="Kim S.G."/>
            <person name="Jin F.X."/>
            <person name="Kim S.C."/>
            <person name="Lee S.T."/>
            <person name="Im W.T."/>
        </authorList>
    </citation>
    <scope>NUCLEOTIDE SEQUENCE</scope>
    <source>
        <strain evidence="5">KACC 17527</strain>
    </source>
</reference>
<dbReference type="InterPro" id="IPR014710">
    <property type="entry name" value="RmlC-like_jellyroll"/>
</dbReference>
<dbReference type="Pfam" id="PF13545">
    <property type="entry name" value="HTH_Crp_2"/>
    <property type="match status" value="1"/>
</dbReference>
<dbReference type="Proteomes" id="UP000630528">
    <property type="component" value="Unassembled WGS sequence"/>
</dbReference>
<gene>
    <name evidence="5" type="ORF">JJB11_02575</name>
</gene>
<evidence type="ECO:0000256" key="1">
    <source>
        <dbReference type="ARBA" id="ARBA00023015"/>
    </source>
</evidence>
<dbReference type="SUPFAM" id="SSF51206">
    <property type="entry name" value="cAMP-binding domain-like"/>
    <property type="match status" value="1"/>
</dbReference>
<dbReference type="InterPro" id="IPR036390">
    <property type="entry name" value="WH_DNA-bd_sf"/>
</dbReference>
<sequence>MQSLESDQRANRLLACLEPATRAAVAPRLEHVPLVLRQNLYEEDGPMTDVWFPAAGVLSMLAATSAAQTRIEVATIGPDGMLGVPLLLGGRRSPGVVFAQVEGHGWRMGADDFLDAVRNYADFAGVMQRYACALLVQVSQGTACNRAHDVAQRCARWLLQTHDRVAGDTLELTQEFLAEMLGERRATVNQAATALQQRGLIRYSRGRITVTDRPGLEAAACGCYRFIRDQTAQLLPLPPASHSDGA</sequence>
<evidence type="ECO:0000313" key="5">
    <source>
        <dbReference type="EMBL" id="MBK6004966.1"/>
    </source>
</evidence>
<proteinExistence type="predicted"/>
<feature type="domain" description="HTH crp-type" evidence="4">
    <location>
        <begin position="148"/>
        <end position="214"/>
    </location>
</feature>
<dbReference type="GO" id="GO:0003677">
    <property type="term" value="F:DNA binding"/>
    <property type="evidence" value="ECO:0007669"/>
    <property type="project" value="UniProtKB-KW"/>
</dbReference>
<evidence type="ECO:0000256" key="3">
    <source>
        <dbReference type="ARBA" id="ARBA00023163"/>
    </source>
</evidence>
<comment type="caution">
    <text evidence="5">The sequence shown here is derived from an EMBL/GenBank/DDBJ whole genome shotgun (WGS) entry which is preliminary data.</text>
</comment>
<dbReference type="GO" id="GO:0003700">
    <property type="term" value="F:DNA-binding transcription factor activity"/>
    <property type="evidence" value="ECO:0007669"/>
    <property type="project" value="TreeGrafter"/>
</dbReference>
<accession>A0A934TQ92</accession>
<evidence type="ECO:0000259" key="4">
    <source>
        <dbReference type="PROSITE" id="PS51063"/>
    </source>
</evidence>